<dbReference type="InterPro" id="IPR036396">
    <property type="entry name" value="Cyt_P450_sf"/>
</dbReference>
<dbReference type="CDD" id="cd11063">
    <property type="entry name" value="CYP52"/>
    <property type="match status" value="1"/>
</dbReference>
<comment type="similarity">
    <text evidence="2 9">Belongs to the cytochrome P450 family.</text>
</comment>
<dbReference type="SUPFAM" id="SSF48264">
    <property type="entry name" value="Cytochrome P450"/>
    <property type="match status" value="1"/>
</dbReference>
<evidence type="ECO:0000256" key="9">
    <source>
        <dbReference type="RuleBase" id="RU000461"/>
    </source>
</evidence>
<dbReference type="PRINTS" id="PR00464">
    <property type="entry name" value="EP450II"/>
</dbReference>
<keyword evidence="4 8" id="KW-0479">Metal-binding</keyword>
<dbReference type="PRINTS" id="PR00385">
    <property type="entry name" value="P450"/>
</dbReference>
<dbReference type="PROSITE" id="PS00086">
    <property type="entry name" value="CYTOCHROME_P450"/>
    <property type="match status" value="1"/>
</dbReference>
<dbReference type="eggNOG" id="KOG0157">
    <property type="taxonomic scope" value="Eukaryota"/>
</dbReference>
<proteinExistence type="inferred from homology"/>
<evidence type="ECO:0000256" key="6">
    <source>
        <dbReference type="ARBA" id="ARBA00023004"/>
    </source>
</evidence>
<evidence type="ECO:0000256" key="10">
    <source>
        <dbReference type="SAM" id="Phobius"/>
    </source>
</evidence>
<accession>A0A093V396</accession>
<sequence length="498" mass="55855">MLSIMGTKSALLLITSLSILIIGYFRFSRYLEVRKFKKLHNCQPAIRAPQSERIIGLSAFLKVLAFRRDHVSLEQTLKKALEIGRTHTAVILGQNIVFTCDPENLKTVLATNFLDYGLGPRVHFMGPLLGEGIFTSDDAAWHHSRDLIRPCFTRTQIADLEALENHVQALISCLPPNGTTVDLQPLFYNFTIDSATEFLVGQSVGCQGSGPGSAGLEFSQALDYAEAAIEKRNALGKHAWLLRDPKFHESCKVVHRFTENFINETLKGNAKPGRYNLLAELANSCRDPIRLRNELLNVLVAARDTTASLLGSMFYFLAHNPDTWDKLRTEVGELNGRIPDYQTLKDMKYLKSVLNETLRLIPPVPLNERFARKDTVLPHGGGADGQSPIFVAKGSRVVSSVYAMHRLPEIWGNDPQLYRPERWFDGKLRPGWGFLAFNGGPRTCLGQQKALVETSYTVVRLLQVFDRIEPRDDQPWLEKLAISVTNVNGTKVAFWKAP</sequence>
<comment type="caution">
    <text evidence="11">The sequence shown here is derived from an EMBL/GenBank/DDBJ whole genome shotgun (WGS) entry which is preliminary data.</text>
</comment>
<evidence type="ECO:0000256" key="5">
    <source>
        <dbReference type="ARBA" id="ARBA00023002"/>
    </source>
</evidence>
<evidence type="ECO:0000256" key="7">
    <source>
        <dbReference type="ARBA" id="ARBA00023033"/>
    </source>
</evidence>
<dbReference type="InterPro" id="IPR002974">
    <property type="entry name" value="Cyt_P450_E_CYP52_ascomycetes"/>
</dbReference>
<feature type="transmembrane region" description="Helical" evidence="10">
    <location>
        <begin position="6"/>
        <end position="27"/>
    </location>
</feature>
<name>A0A093V396_TALMA</name>
<organism evidence="11">
    <name type="scientific">Talaromyces marneffei PM1</name>
    <dbReference type="NCBI Taxonomy" id="1077442"/>
    <lineage>
        <taxon>Eukaryota</taxon>
        <taxon>Fungi</taxon>
        <taxon>Dikarya</taxon>
        <taxon>Ascomycota</taxon>
        <taxon>Pezizomycotina</taxon>
        <taxon>Eurotiomycetes</taxon>
        <taxon>Eurotiomycetidae</taxon>
        <taxon>Eurotiales</taxon>
        <taxon>Trichocomaceae</taxon>
        <taxon>Talaromyces</taxon>
        <taxon>Talaromyces sect. Talaromyces</taxon>
    </lineage>
</organism>
<evidence type="ECO:0000256" key="2">
    <source>
        <dbReference type="ARBA" id="ARBA00010617"/>
    </source>
</evidence>
<dbReference type="EMBL" id="JPOX01000065">
    <property type="protein sequence ID" value="KFX41246.1"/>
    <property type="molecule type" value="Genomic_DNA"/>
</dbReference>
<keyword evidence="10" id="KW-1133">Transmembrane helix</keyword>
<dbReference type="AlphaFoldDB" id="A0A093V396"/>
<dbReference type="InterPro" id="IPR001128">
    <property type="entry name" value="Cyt_P450"/>
</dbReference>
<dbReference type="GO" id="GO:0020037">
    <property type="term" value="F:heme binding"/>
    <property type="evidence" value="ECO:0007669"/>
    <property type="project" value="InterPro"/>
</dbReference>
<dbReference type="Gene3D" id="1.10.630.10">
    <property type="entry name" value="Cytochrome P450"/>
    <property type="match status" value="1"/>
</dbReference>
<keyword evidence="10" id="KW-0812">Transmembrane</keyword>
<keyword evidence="5 9" id="KW-0560">Oxidoreductase</keyword>
<feature type="binding site" description="axial binding residue" evidence="8">
    <location>
        <position position="444"/>
    </location>
    <ligand>
        <name>heme</name>
        <dbReference type="ChEBI" id="CHEBI:30413"/>
    </ligand>
    <ligandPart>
        <name>Fe</name>
        <dbReference type="ChEBI" id="CHEBI:18248"/>
    </ligandPart>
</feature>
<dbReference type="PANTHER" id="PTHR24287:SF1">
    <property type="entry name" value="P450, PUTATIVE (EUROFUNG)-RELATED"/>
    <property type="match status" value="1"/>
</dbReference>
<reference key="1">
    <citation type="journal article" date="2014" name="PLoS Genet.">
        <title>Signature Gene Expression Reveals Novel Clues to the Molecular Mechanisms of Dimorphic Transition in Penicillium marneffei.</title>
        <authorList>
            <person name="Yang E."/>
            <person name="Wang G."/>
            <person name="Cai J."/>
            <person name="Woo P.C."/>
            <person name="Lau S.K."/>
            <person name="Yuen K.-Y."/>
            <person name="Chow W.-N."/>
            <person name="Lin X."/>
        </authorList>
    </citation>
    <scope>NUCLEOTIDE SEQUENCE [LARGE SCALE GENOMIC DNA]</scope>
    <source>
        <strain>PM1</strain>
    </source>
</reference>
<dbReference type="PRINTS" id="PR01239">
    <property type="entry name" value="EP450IICYP52"/>
</dbReference>
<keyword evidence="7 9" id="KW-0503">Monooxygenase</keyword>
<dbReference type="PANTHER" id="PTHR24287">
    <property type="entry name" value="P450, PUTATIVE (EUROFUNG)-RELATED"/>
    <property type="match status" value="1"/>
</dbReference>
<evidence type="ECO:0000256" key="3">
    <source>
        <dbReference type="ARBA" id="ARBA00022617"/>
    </source>
</evidence>
<reference evidence="11" key="2">
    <citation type="journal article" date="2014" name="PLoS Genet.">
        <title>Signature gene expression reveals novel clues to the molecular mechanisms of dimorphic transition in Penicillium marneffei.</title>
        <authorList>
            <person name="Yang E."/>
            <person name="Wang G."/>
            <person name="Cai J."/>
            <person name="Woo P.C."/>
            <person name="Lau S.K."/>
            <person name="Yuen K.-Y."/>
            <person name="Chow W.-N."/>
            <person name="Lin X."/>
        </authorList>
    </citation>
    <scope>NUCLEOTIDE SEQUENCE</scope>
    <source>
        <strain evidence="11">PM1</strain>
    </source>
</reference>
<keyword evidence="10" id="KW-0472">Membrane</keyword>
<dbReference type="Pfam" id="PF00067">
    <property type="entry name" value="p450"/>
    <property type="match status" value="1"/>
</dbReference>
<dbReference type="InterPro" id="IPR017972">
    <property type="entry name" value="Cyt_P450_CS"/>
</dbReference>
<evidence type="ECO:0000256" key="1">
    <source>
        <dbReference type="ARBA" id="ARBA00001971"/>
    </source>
</evidence>
<dbReference type="InterPro" id="IPR002402">
    <property type="entry name" value="Cyt_P450_E_grp-II"/>
</dbReference>
<dbReference type="HOGENOM" id="CLU_001570_27_0_1"/>
<keyword evidence="3 8" id="KW-0349">Heme</keyword>
<gene>
    <name evidence="11" type="ORF">GQ26_0650050</name>
</gene>
<dbReference type="GO" id="GO:0005506">
    <property type="term" value="F:iron ion binding"/>
    <property type="evidence" value="ECO:0007669"/>
    <property type="project" value="InterPro"/>
</dbReference>
<evidence type="ECO:0000256" key="8">
    <source>
        <dbReference type="PIRSR" id="PIRSR602402-1"/>
    </source>
</evidence>
<keyword evidence="6 8" id="KW-0408">Iron</keyword>
<evidence type="ECO:0000313" key="11">
    <source>
        <dbReference type="EMBL" id="KFX41246.1"/>
    </source>
</evidence>
<dbReference type="GO" id="GO:0016712">
    <property type="term" value="F:oxidoreductase activity, acting on paired donors, with incorporation or reduction of molecular oxygen, reduced flavin or flavoprotein as one donor, and incorporation of one atom of oxygen"/>
    <property type="evidence" value="ECO:0007669"/>
    <property type="project" value="InterPro"/>
</dbReference>
<protein>
    <submittedName>
        <fullName evidence="11">Cytochrome P450</fullName>
    </submittedName>
</protein>
<evidence type="ECO:0000256" key="4">
    <source>
        <dbReference type="ARBA" id="ARBA00022723"/>
    </source>
</evidence>
<comment type="cofactor">
    <cofactor evidence="1 8">
        <name>heme</name>
        <dbReference type="ChEBI" id="CHEBI:30413"/>
    </cofactor>
</comment>
<dbReference type="InterPro" id="IPR047146">
    <property type="entry name" value="Cyt_P450_E_CYP52_fungi"/>
</dbReference>